<dbReference type="PANTHER" id="PTHR21047">
    <property type="entry name" value="DTDP-6-DEOXY-D-GLUCOSE-3,5 EPIMERASE"/>
    <property type="match status" value="1"/>
</dbReference>
<sequence>MLTVTETALAGVLLLEPRRFGDHRGFFCESWNKSRMAEHGIDTEFVQDNHSLSKEAGTVRGLHFQSPPHAQAKLVRCGRGALFDVAVDIRKGSPTYGKWVGYELSFENGKQLLIPEGFLHGFAALTPETEIIYKCSDYYASECDGAVRFDDPDIGIDWGLDRDPILSEKDAAAPLLRDFETPFSYVD</sequence>
<dbReference type="SUPFAM" id="SSF51182">
    <property type="entry name" value="RmlC-like cupins"/>
    <property type="match status" value="1"/>
</dbReference>
<dbReference type="GO" id="GO:0008830">
    <property type="term" value="F:dTDP-4-dehydrorhamnose 3,5-epimerase activity"/>
    <property type="evidence" value="ECO:0007669"/>
    <property type="project" value="UniProtKB-EC"/>
</dbReference>
<comment type="catalytic activity">
    <reaction evidence="1 5">
        <text>dTDP-4-dehydro-6-deoxy-alpha-D-glucose = dTDP-4-dehydro-beta-L-rhamnose</text>
        <dbReference type="Rhea" id="RHEA:16969"/>
        <dbReference type="ChEBI" id="CHEBI:57649"/>
        <dbReference type="ChEBI" id="CHEBI:62830"/>
        <dbReference type="EC" id="5.1.3.13"/>
    </reaction>
</comment>
<dbReference type="InterPro" id="IPR000888">
    <property type="entry name" value="RmlC-like"/>
</dbReference>
<dbReference type="PANTHER" id="PTHR21047:SF2">
    <property type="entry name" value="THYMIDINE DIPHOSPHO-4-KETO-RHAMNOSE 3,5-EPIMERASE"/>
    <property type="match status" value="1"/>
</dbReference>
<evidence type="ECO:0000256" key="5">
    <source>
        <dbReference type="RuleBase" id="RU364069"/>
    </source>
</evidence>
<dbReference type="NCBIfam" id="TIGR01221">
    <property type="entry name" value="rmlC"/>
    <property type="match status" value="1"/>
</dbReference>
<comment type="subunit">
    <text evidence="5">Homodimer.</text>
</comment>
<comment type="pathway">
    <text evidence="5">Carbohydrate biosynthesis; dTDP-L-rhamnose biosynthesis.</text>
</comment>
<evidence type="ECO:0000256" key="4">
    <source>
        <dbReference type="ARBA" id="ARBA00019595"/>
    </source>
</evidence>
<reference evidence="6 7" key="1">
    <citation type="submission" date="2023-10" db="EMBL/GenBank/DDBJ databases">
        <title>Roseovarius strain S88 nov., isolated from a marine algae.</title>
        <authorList>
            <person name="Lee M.W."/>
            <person name="Lee J.K."/>
            <person name="Kim J.M."/>
            <person name="Choi D.G."/>
            <person name="Baek J.H."/>
            <person name="Bayburt H."/>
            <person name="Jung J.J."/>
            <person name="Han D.M."/>
            <person name="Jeon C.O."/>
        </authorList>
    </citation>
    <scope>NUCLEOTIDE SEQUENCE [LARGE SCALE GENOMIC DNA]</scope>
    <source>
        <strain evidence="6 7">S88</strain>
    </source>
</reference>
<organism evidence="6 7">
    <name type="scientific">Roseovarius phycicola</name>
    <dbReference type="NCBI Taxonomy" id="3080976"/>
    <lineage>
        <taxon>Bacteria</taxon>
        <taxon>Pseudomonadati</taxon>
        <taxon>Pseudomonadota</taxon>
        <taxon>Alphaproteobacteria</taxon>
        <taxon>Rhodobacterales</taxon>
        <taxon>Roseobacteraceae</taxon>
        <taxon>Roseovarius</taxon>
    </lineage>
</organism>
<comment type="function">
    <text evidence="2 5">Catalyzes the epimerization of the C3' and C5'positions of dTDP-6-deoxy-D-xylo-4-hexulose, forming dTDP-6-deoxy-L-lyxo-4-hexulose.</text>
</comment>
<protein>
    <recommendedName>
        <fullName evidence="4 5">dTDP-4-dehydrorhamnose 3,5-epimerase</fullName>
        <ecNumber evidence="3 5">5.1.3.13</ecNumber>
    </recommendedName>
    <alternativeName>
        <fullName evidence="5">Thymidine diphospho-4-keto-rhamnose 3,5-epimerase</fullName>
    </alternativeName>
</protein>
<keyword evidence="7" id="KW-1185">Reference proteome</keyword>
<evidence type="ECO:0000313" key="7">
    <source>
        <dbReference type="Proteomes" id="UP001364156"/>
    </source>
</evidence>
<name>A0ABZ2HJM7_9RHOB</name>
<dbReference type="EMBL" id="CP146069">
    <property type="protein sequence ID" value="WWR47014.1"/>
    <property type="molecule type" value="Genomic_DNA"/>
</dbReference>
<dbReference type="InterPro" id="IPR014710">
    <property type="entry name" value="RmlC-like_jellyroll"/>
</dbReference>
<dbReference type="Gene3D" id="2.60.120.10">
    <property type="entry name" value="Jelly Rolls"/>
    <property type="match status" value="1"/>
</dbReference>
<evidence type="ECO:0000256" key="3">
    <source>
        <dbReference type="ARBA" id="ARBA00012098"/>
    </source>
</evidence>
<dbReference type="InterPro" id="IPR011051">
    <property type="entry name" value="RmlC_Cupin_sf"/>
</dbReference>
<proteinExistence type="inferred from homology"/>
<dbReference type="Proteomes" id="UP001364156">
    <property type="component" value="Chromosome"/>
</dbReference>
<dbReference type="Pfam" id="PF00908">
    <property type="entry name" value="dTDP_sugar_isom"/>
    <property type="match status" value="1"/>
</dbReference>
<evidence type="ECO:0000256" key="2">
    <source>
        <dbReference type="ARBA" id="ARBA00001997"/>
    </source>
</evidence>
<dbReference type="CDD" id="cd00438">
    <property type="entry name" value="cupin_RmlC"/>
    <property type="match status" value="1"/>
</dbReference>
<dbReference type="RefSeq" id="WP_338549855.1">
    <property type="nucleotide sequence ID" value="NZ_CP146069.1"/>
</dbReference>
<evidence type="ECO:0000256" key="1">
    <source>
        <dbReference type="ARBA" id="ARBA00001298"/>
    </source>
</evidence>
<accession>A0ABZ2HJM7</accession>
<comment type="similarity">
    <text evidence="5">Belongs to the dTDP-4-dehydrorhamnose 3,5-epimerase family.</text>
</comment>
<evidence type="ECO:0000313" key="6">
    <source>
        <dbReference type="EMBL" id="WWR47014.1"/>
    </source>
</evidence>
<keyword evidence="5 6" id="KW-0413">Isomerase</keyword>
<gene>
    <name evidence="6" type="primary">rfbC</name>
    <name evidence="6" type="ORF">RZ517_02145</name>
</gene>
<dbReference type="EC" id="5.1.3.13" evidence="3 5"/>